<dbReference type="RefSeq" id="XP_031425132.1">
    <property type="nucleotide sequence ID" value="XM_031569272.1"/>
</dbReference>
<comment type="subcellular location">
    <subcellularLocation>
        <location evidence="1">Membrane</location>
    </subcellularLocation>
</comment>
<dbReference type="InterPro" id="IPR001024">
    <property type="entry name" value="PLAT/LH2_dom"/>
</dbReference>
<evidence type="ECO:0000256" key="7">
    <source>
        <dbReference type="PROSITE-ProRule" id="PRU00152"/>
    </source>
</evidence>
<proteinExistence type="inferred from homology"/>
<dbReference type="OrthoDB" id="2121937at2759"/>
<dbReference type="Pfam" id="PF01825">
    <property type="entry name" value="GPS"/>
    <property type="match status" value="1"/>
</dbReference>
<feature type="domain" description="PLAT" evidence="9">
    <location>
        <begin position="436"/>
        <end position="553"/>
    </location>
</feature>
<keyword evidence="5 8" id="KW-0472">Membrane</keyword>
<dbReference type="SMART" id="SM00308">
    <property type="entry name" value="LH2"/>
    <property type="match status" value="1"/>
</dbReference>
<evidence type="ECO:0000256" key="6">
    <source>
        <dbReference type="ARBA" id="ARBA00023157"/>
    </source>
</evidence>
<gene>
    <name evidence="12" type="primary">pkd1l3</name>
</gene>
<dbReference type="KEGG" id="char:105892888"/>
<dbReference type="CTD" id="342372"/>
<dbReference type="PANTHER" id="PTHR10877">
    <property type="entry name" value="POLYCYSTIN FAMILY MEMBER"/>
    <property type="match status" value="1"/>
</dbReference>
<dbReference type="PROSITE" id="PS50095">
    <property type="entry name" value="PLAT"/>
    <property type="match status" value="1"/>
</dbReference>
<feature type="transmembrane region" description="Helical" evidence="8">
    <location>
        <begin position="865"/>
        <end position="888"/>
    </location>
</feature>
<evidence type="ECO:0000313" key="12">
    <source>
        <dbReference type="RefSeq" id="XP_031425132.1"/>
    </source>
</evidence>
<feature type="transmembrane region" description="Helical" evidence="8">
    <location>
        <begin position="821"/>
        <end position="845"/>
    </location>
</feature>
<dbReference type="GO" id="GO:0005262">
    <property type="term" value="F:calcium channel activity"/>
    <property type="evidence" value="ECO:0007669"/>
    <property type="project" value="TreeGrafter"/>
</dbReference>
<evidence type="ECO:0000256" key="8">
    <source>
        <dbReference type="SAM" id="Phobius"/>
    </source>
</evidence>
<evidence type="ECO:0000256" key="3">
    <source>
        <dbReference type="ARBA" id="ARBA00022692"/>
    </source>
</evidence>
<feature type="transmembrane region" description="Helical" evidence="8">
    <location>
        <begin position="391"/>
        <end position="412"/>
    </location>
</feature>
<name>A0A6P8FPS2_CLUHA</name>
<dbReference type="FunFam" id="2.60.60.20:FF:000008">
    <property type="entry name" value="Polycystic kidney disease 1-like 2, isoform CRA_a"/>
    <property type="match status" value="1"/>
</dbReference>
<dbReference type="GO" id="GO:0016020">
    <property type="term" value="C:membrane"/>
    <property type="evidence" value="ECO:0007669"/>
    <property type="project" value="UniProtKB-SubCell"/>
</dbReference>
<evidence type="ECO:0000259" key="10">
    <source>
        <dbReference type="PROSITE" id="PS50221"/>
    </source>
</evidence>
<evidence type="ECO:0000256" key="5">
    <source>
        <dbReference type="ARBA" id="ARBA00023136"/>
    </source>
</evidence>
<protein>
    <submittedName>
        <fullName evidence="12">Polycystic kidney disease protein 1-like 2</fullName>
    </submittedName>
</protein>
<reference evidence="12" key="1">
    <citation type="submission" date="2025-08" db="UniProtKB">
        <authorList>
            <consortium name="RefSeq"/>
        </authorList>
    </citation>
    <scope>IDENTIFICATION</scope>
</reference>
<dbReference type="SMART" id="SM00303">
    <property type="entry name" value="GPS"/>
    <property type="match status" value="1"/>
</dbReference>
<keyword evidence="4 8" id="KW-1133">Transmembrane helix</keyword>
<dbReference type="SUPFAM" id="SSF49723">
    <property type="entry name" value="Lipase/lipooxygenase domain (PLAT/LH2 domain)"/>
    <property type="match status" value="1"/>
</dbReference>
<keyword evidence="3 8" id="KW-0812">Transmembrane</keyword>
<dbReference type="PROSITE" id="PS50221">
    <property type="entry name" value="GAIN_B"/>
    <property type="match status" value="1"/>
</dbReference>
<evidence type="ECO:0000313" key="11">
    <source>
        <dbReference type="Proteomes" id="UP000515152"/>
    </source>
</evidence>
<dbReference type="AlphaFoldDB" id="A0A6P8FPS2"/>
<accession>A0A6P8FPS2</accession>
<feature type="transmembrane region" description="Helical" evidence="8">
    <location>
        <begin position="599"/>
        <end position="617"/>
    </location>
</feature>
<dbReference type="Gene3D" id="2.60.60.20">
    <property type="entry name" value="PLAT/LH2 domain"/>
    <property type="match status" value="1"/>
</dbReference>
<dbReference type="Proteomes" id="UP000515152">
    <property type="component" value="Chromosome 6"/>
</dbReference>
<dbReference type="GeneID" id="105892888"/>
<keyword evidence="6" id="KW-1015">Disulfide bond</keyword>
<comment type="caution">
    <text evidence="7">Lacks conserved residue(s) required for the propagation of feature annotation.</text>
</comment>
<keyword evidence="11" id="KW-1185">Reference proteome</keyword>
<organism evidence="11 12">
    <name type="scientific">Clupea harengus</name>
    <name type="common">Atlantic herring</name>
    <dbReference type="NCBI Taxonomy" id="7950"/>
    <lineage>
        <taxon>Eukaryota</taxon>
        <taxon>Metazoa</taxon>
        <taxon>Chordata</taxon>
        <taxon>Craniata</taxon>
        <taxon>Vertebrata</taxon>
        <taxon>Euteleostomi</taxon>
        <taxon>Actinopterygii</taxon>
        <taxon>Neopterygii</taxon>
        <taxon>Teleostei</taxon>
        <taxon>Clupei</taxon>
        <taxon>Clupeiformes</taxon>
        <taxon>Clupeoidei</taxon>
        <taxon>Clupeidae</taxon>
        <taxon>Clupea</taxon>
    </lineage>
</organism>
<dbReference type="InterPro" id="IPR051223">
    <property type="entry name" value="Polycystin"/>
</dbReference>
<dbReference type="GO" id="GO:0050982">
    <property type="term" value="P:detection of mechanical stimulus"/>
    <property type="evidence" value="ECO:0007669"/>
    <property type="project" value="TreeGrafter"/>
</dbReference>
<dbReference type="InterPro" id="IPR036392">
    <property type="entry name" value="PLAT/LH2_dom_sf"/>
</dbReference>
<sequence length="919" mass="102553">MTNKLKLLDLDAFLEAAVGLLDLSETMLEGPTHSQRMQYLELLLNATDIPSLLQNNQTSILLLINCTGGMVSHTVSQCESNSSLLLQEYGDMFPLVLKIYGAFNHAGDTGGSNSQIVQTPTATIYSSSHSPNTMGHLVVGLETEGLYFKLPSLASLEFLQEYSSVTVEMFSFKQNPLEAASNEPISGAVGSLELRSNSGKISVSNLTEPIEIMLPRSGALRPPTTEVTVDNQMAIITSFNVSDPDATVVLTMEPNKDVILRLLLAAGSSPNETMYEKEVFLTSKDNYRRLLTQEFWGGRTGTWFVNASLNSSWTKGLQVAITIFTSKCMFWDSSNETWSTYGCSVGPKSEPELTQCLCKHLTFFGSSFFVAPTHIDLSRISEYFATVSDNYVVVVLLSCFFGLYLMTLLWACNADRRASRKRKMTLLEDNHACANYNYILNIQTGYRSGAGTSAVVSIALQGTEGESEPHHLTDPDKPVFERGGVDMFMLSTPFCLGELQSIRLCHDNSGGHPAWYLNKVTIQDLQTRKVWHFLCSTWLSSNKGDELIKRTFTPAKKNELASFSNIFQTRTSSGFRDEHIWVSIVDPPRRSPFTRAQRVSCCMSLLLCTMAINIMFWKAPVDQDSPVIVQIGSLAVTWAEVIIGVESGLLMFPINILIITIFRSIRPRLQPPKAQQCATQYQKAPAVTMPTLLKETEDVVNMLSKSPKNQIKPLAGKLQSPADLSAALDVIHSVIHMMQGETETDPHWVHCSHFVLYSLAHLSESLERGGEGAFSCMEEYHCVKSMMGLLLKKAEMVFMSHTTQRPVLVVQKKKSTYWLPWWFVFVGWFLLFSISGVSTFFTLLYGFVYGKELSIQWVISLGLSLFQSIFVLQPLKVIALAIFFALILRQVAVEETEEVEMLLAEQERRRQQYSGKTAS</sequence>
<evidence type="ECO:0000259" key="9">
    <source>
        <dbReference type="PROSITE" id="PS50095"/>
    </source>
</evidence>
<dbReference type="PANTHER" id="PTHR10877:SF197">
    <property type="entry name" value="POLYCYSTIC KIDNEY DISEASE PROTEIN 1-LIKE 2"/>
    <property type="match status" value="1"/>
</dbReference>
<feature type="domain" description="GAIN-B" evidence="10">
    <location>
        <begin position="237"/>
        <end position="376"/>
    </location>
</feature>
<evidence type="ECO:0000256" key="1">
    <source>
        <dbReference type="ARBA" id="ARBA00004370"/>
    </source>
</evidence>
<dbReference type="Pfam" id="PF01477">
    <property type="entry name" value="PLAT"/>
    <property type="match status" value="1"/>
</dbReference>
<dbReference type="InterPro" id="IPR046338">
    <property type="entry name" value="GAIN_dom_sf"/>
</dbReference>
<dbReference type="CDD" id="cd01752">
    <property type="entry name" value="PLAT_polycystin"/>
    <property type="match status" value="1"/>
</dbReference>
<evidence type="ECO:0000256" key="4">
    <source>
        <dbReference type="ARBA" id="ARBA00022989"/>
    </source>
</evidence>
<dbReference type="InterPro" id="IPR057244">
    <property type="entry name" value="GAIN_B"/>
</dbReference>
<comment type="similarity">
    <text evidence="2">Belongs to the polycystin family.</text>
</comment>
<dbReference type="InterPro" id="IPR042060">
    <property type="entry name" value="PLAT_polycystin1"/>
</dbReference>
<feature type="transmembrane region" description="Helical" evidence="8">
    <location>
        <begin position="637"/>
        <end position="662"/>
    </location>
</feature>
<evidence type="ECO:0000256" key="2">
    <source>
        <dbReference type="ARBA" id="ARBA00007200"/>
    </source>
</evidence>
<dbReference type="InterPro" id="IPR000203">
    <property type="entry name" value="GPS"/>
</dbReference>
<dbReference type="Gene3D" id="2.60.220.50">
    <property type="match status" value="1"/>
</dbReference>